<sequence>MNMAACFPRYAELFKLVCEHDYALVAALCKATDVTDADPIAKSLLAVAHSHGDALPLARACIRVEFAANAARPAQIFRQQNLASRTVGAHARLIGAAYLRHTLQAVVTALILEEPAIEVDPARLPGEEEEAVRQRQRQLEGWTERFIARVTDGSSLLAMPREMRDLLAEVKGAAQALRLDSTQTNALLGGYLFLRFINPAIVAPEAHQIAPAPSITARRGLVLISKLLQAAANGVEFGAKEEYMVPLNSLLARVRPSVASFLAAAASPIDRTAADPPAYDSTDDSAKGVHELSIERLRTLHDVLLRRQPQLTEILAPEVAHALQMVLEDLGPLDEARSPRPHAARCLLIHTLRAGPV</sequence>
<dbReference type="InterPro" id="IPR039360">
    <property type="entry name" value="Ras_GTPase"/>
</dbReference>
<dbReference type="Gene3D" id="1.10.506.10">
    <property type="entry name" value="GTPase Activation - p120gap, domain 1"/>
    <property type="match status" value="2"/>
</dbReference>
<dbReference type="SUPFAM" id="SSF48350">
    <property type="entry name" value="GTPase activation domain, GAP"/>
    <property type="match status" value="1"/>
</dbReference>
<dbReference type="InterPro" id="IPR008936">
    <property type="entry name" value="Rho_GTPase_activation_prot"/>
</dbReference>
<proteinExistence type="predicted"/>
<dbReference type="InterPro" id="IPR023152">
    <property type="entry name" value="RasGAP_CS"/>
</dbReference>
<dbReference type="PANTHER" id="PTHR10194:SF60">
    <property type="entry name" value="RAS GTPASE-ACTIVATING PROTEIN RASKOL"/>
    <property type="match status" value="1"/>
</dbReference>
<reference evidence="3 4" key="1">
    <citation type="journal article" date="2024" name="Science">
        <title>Giant polyketide synthase enzymes in the biosynthesis of giant marine polyether toxins.</title>
        <authorList>
            <person name="Fallon T.R."/>
            <person name="Shende V.V."/>
            <person name="Wierzbicki I.H."/>
            <person name="Pendleton A.L."/>
            <person name="Watervoot N.F."/>
            <person name="Auber R.P."/>
            <person name="Gonzalez D.J."/>
            <person name="Wisecaver J.H."/>
            <person name="Moore B.S."/>
        </authorList>
    </citation>
    <scope>NUCLEOTIDE SEQUENCE [LARGE SCALE GENOMIC DNA]</scope>
    <source>
        <strain evidence="3 4">12B1</strain>
    </source>
</reference>
<gene>
    <name evidence="3" type="ORF">AB1Y20_004844</name>
</gene>
<name>A0AB34IZB5_PRYPA</name>
<dbReference type="SMART" id="SM00323">
    <property type="entry name" value="RasGAP"/>
    <property type="match status" value="1"/>
</dbReference>
<dbReference type="Pfam" id="PF00616">
    <property type="entry name" value="RasGAP"/>
    <property type="match status" value="1"/>
</dbReference>
<evidence type="ECO:0000313" key="4">
    <source>
        <dbReference type="Proteomes" id="UP001515480"/>
    </source>
</evidence>
<evidence type="ECO:0000259" key="2">
    <source>
        <dbReference type="PROSITE" id="PS50018"/>
    </source>
</evidence>
<comment type="caution">
    <text evidence="3">The sequence shown here is derived from an EMBL/GenBank/DDBJ whole genome shotgun (WGS) entry which is preliminary data.</text>
</comment>
<dbReference type="PROSITE" id="PS00509">
    <property type="entry name" value="RAS_GTPASE_ACTIV_1"/>
    <property type="match status" value="1"/>
</dbReference>
<evidence type="ECO:0000256" key="1">
    <source>
        <dbReference type="ARBA" id="ARBA00022468"/>
    </source>
</evidence>
<organism evidence="3 4">
    <name type="scientific">Prymnesium parvum</name>
    <name type="common">Toxic golden alga</name>
    <dbReference type="NCBI Taxonomy" id="97485"/>
    <lineage>
        <taxon>Eukaryota</taxon>
        <taxon>Haptista</taxon>
        <taxon>Haptophyta</taxon>
        <taxon>Prymnesiophyceae</taxon>
        <taxon>Prymnesiales</taxon>
        <taxon>Prymnesiaceae</taxon>
        <taxon>Prymnesium</taxon>
    </lineage>
</organism>
<dbReference type="GO" id="GO:0005096">
    <property type="term" value="F:GTPase activator activity"/>
    <property type="evidence" value="ECO:0007669"/>
    <property type="project" value="UniProtKB-KW"/>
</dbReference>
<protein>
    <recommendedName>
        <fullName evidence="2">Ras-GAP domain-containing protein</fullName>
    </recommendedName>
</protein>
<dbReference type="EMBL" id="JBGBPQ010000016">
    <property type="protein sequence ID" value="KAL1508749.1"/>
    <property type="molecule type" value="Genomic_DNA"/>
</dbReference>
<keyword evidence="4" id="KW-1185">Reference proteome</keyword>
<dbReference type="Proteomes" id="UP001515480">
    <property type="component" value="Unassembled WGS sequence"/>
</dbReference>
<evidence type="ECO:0000313" key="3">
    <source>
        <dbReference type="EMBL" id="KAL1508749.1"/>
    </source>
</evidence>
<keyword evidence="1" id="KW-0343">GTPase activation</keyword>
<dbReference type="PANTHER" id="PTHR10194">
    <property type="entry name" value="RAS GTPASE-ACTIVATING PROTEINS"/>
    <property type="match status" value="1"/>
</dbReference>
<dbReference type="AlphaFoldDB" id="A0AB34IZB5"/>
<feature type="domain" description="Ras-GAP" evidence="2">
    <location>
        <begin position="36"/>
        <end position="233"/>
    </location>
</feature>
<dbReference type="PROSITE" id="PS50018">
    <property type="entry name" value="RAS_GTPASE_ACTIV_2"/>
    <property type="match status" value="1"/>
</dbReference>
<dbReference type="InterPro" id="IPR001936">
    <property type="entry name" value="RasGAP_dom"/>
</dbReference>
<accession>A0AB34IZB5</accession>